<dbReference type="EMBL" id="ABLK01000326">
    <property type="protein sequence ID" value="EDT38133.1"/>
    <property type="molecule type" value="Genomic_DNA"/>
</dbReference>
<evidence type="ECO:0000313" key="1">
    <source>
        <dbReference type="EMBL" id="EDT38133.1"/>
    </source>
</evidence>
<dbReference type="Gene3D" id="3.40.50.10320">
    <property type="entry name" value="LmbE-like"/>
    <property type="match status" value="1"/>
</dbReference>
<organism evidence="1 2">
    <name type="scientific">Burkholderia ambifaria MEX-5</name>
    <dbReference type="NCBI Taxonomy" id="396597"/>
    <lineage>
        <taxon>Bacteria</taxon>
        <taxon>Pseudomonadati</taxon>
        <taxon>Pseudomonadota</taxon>
        <taxon>Betaproteobacteria</taxon>
        <taxon>Burkholderiales</taxon>
        <taxon>Burkholderiaceae</taxon>
        <taxon>Burkholderia</taxon>
        <taxon>Burkholderia cepacia complex</taxon>
    </lineage>
</organism>
<comment type="caution">
    <text evidence="1">The sequence shown here is derived from an EMBL/GenBank/DDBJ whole genome shotgun (WGS) entry which is preliminary data.</text>
</comment>
<accession>B1TE67</accession>
<protein>
    <submittedName>
        <fullName evidence="1">LmbE family protein</fullName>
    </submittedName>
</protein>
<reference evidence="1 2" key="1">
    <citation type="submission" date="2008-03" db="EMBL/GenBank/DDBJ databases">
        <title>Sequencing of the draft genome and assembly of Burkholderia ambifaria MEX-5.</title>
        <authorList>
            <consortium name="US DOE Joint Genome Institute (JGI-PGF)"/>
            <person name="Copeland A."/>
            <person name="Lucas S."/>
            <person name="Lapidus A."/>
            <person name="Glavina del Rio T."/>
            <person name="Dalin E."/>
            <person name="Tice H."/>
            <person name="Bruce D."/>
            <person name="Goodwin L."/>
            <person name="Pitluck S."/>
            <person name="Larimer F."/>
            <person name="Land M.L."/>
            <person name="Hauser L."/>
            <person name="Tiedje J."/>
            <person name="Richardson P."/>
        </authorList>
    </citation>
    <scope>NUCLEOTIDE SEQUENCE [LARGE SCALE GENOMIC DNA]</scope>
    <source>
        <strain evidence="1 2">MEX-5</strain>
    </source>
</reference>
<gene>
    <name evidence="1" type="ORF">BamMEX5DRAFT_6083</name>
</gene>
<dbReference type="PATRIC" id="fig|396597.7.peg.1412"/>
<dbReference type="AlphaFoldDB" id="B1TE67"/>
<dbReference type="RefSeq" id="WP_006761827.1">
    <property type="nucleotide sequence ID" value="NZ_ABLK01000326.1"/>
</dbReference>
<name>B1TE67_9BURK</name>
<evidence type="ECO:0000313" key="2">
    <source>
        <dbReference type="Proteomes" id="UP000004814"/>
    </source>
</evidence>
<dbReference type="SUPFAM" id="SSF102588">
    <property type="entry name" value="LmbE-like"/>
    <property type="match status" value="1"/>
</dbReference>
<dbReference type="Proteomes" id="UP000004814">
    <property type="component" value="Unassembled WGS sequence"/>
</dbReference>
<dbReference type="Pfam" id="PF02585">
    <property type="entry name" value="PIG-L"/>
    <property type="match status" value="1"/>
</dbReference>
<dbReference type="InterPro" id="IPR003737">
    <property type="entry name" value="GlcNAc_PI_deacetylase-related"/>
</dbReference>
<proteinExistence type="predicted"/>
<dbReference type="InterPro" id="IPR024078">
    <property type="entry name" value="LmbE-like_dom_sf"/>
</dbReference>
<sequence length="238" mass="25879">MTAPTRWLVISPHLDDAVFSCGRLLAQAPGSVVVTVFAGIPARGLAAPPWDRRAGFRTADEAVRSRRDEDRRALGMLGAQPVWLDFLDDQYGTPAASTAIAARVADTIDAHPGFGVLAPAGLFHRDHIQVQQAVLTLLCENSRSGDARVWRFYEDVPYRRIDGLMAKRVIDWLQHGWIGHPVGAPAGNGNGNGSDGAAAKAVAVDAYASQIALFEPHMRADLREPEMYWRLECDNVSA</sequence>